<comment type="similarity">
    <text evidence="1 4 5">Belongs to the universal ribosomal protein uL15 family.</text>
</comment>
<dbReference type="Proteomes" id="UP000230638">
    <property type="component" value="Unassembled WGS sequence"/>
</dbReference>
<keyword evidence="4" id="KW-0694">RNA-binding</keyword>
<dbReference type="InterPro" id="IPR021131">
    <property type="entry name" value="Ribosomal_uL15/eL18"/>
</dbReference>
<dbReference type="Gene3D" id="3.100.10.10">
    <property type="match status" value="1"/>
</dbReference>
<accession>A0A2H0CU77</accession>
<dbReference type="GO" id="GO:0019843">
    <property type="term" value="F:rRNA binding"/>
    <property type="evidence" value="ECO:0007669"/>
    <property type="project" value="UniProtKB-UniRule"/>
</dbReference>
<evidence type="ECO:0000256" key="1">
    <source>
        <dbReference type="ARBA" id="ARBA00007320"/>
    </source>
</evidence>
<dbReference type="PANTHER" id="PTHR12934:SF11">
    <property type="entry name" value="LARGE RIBOSOMAL SUBUNIT PROTEIN UL15M"/>
    <property type="match status" value="1"/>
</dbReference>
<dbReference type="GO" id="GO:0006412">
    <property type="term" value="P:translation"/>
    <property type="evidence" value="ECO:0007669"/>
    <property type="project" value="UniProtKB-UniRule"/>
</dbReference>
<evidence type="ECO:0000256" key="4">
    <source>
        <dbReference type="HAMAP-Rule" id="MF_01341"/>
    </source>
</evidence>
<comment type="function">
    <text evidence="4">Binds to the 23S rRNA.</text>
</comment>
<dbReference type="GO" id="GO:0003735">
    <property type="term" value="F:structural constituent of ribosome"/>
    <property type="evidence" value="ECO:0007669"/>
    <property type="project" value="InterPro"/>
</dbReference>
<comment type="subunit">
    <text evidence="4">Part of the 50S ribosomal subunit.</text>
</comment>
<dbReference type="HAMAP" id="MF_01341">
    <property type="entry name" value="Ribosomal_uL15"/>
    <property type="match status" value="1"/>
</dbReference>
<keyword evidence="3 4" id="KW-0687">Ribonucleoprotein</keyword>
<name>A0A2H0CU77_9BACT</name>
<dbReference type="InterPro" id="IPR030878">
    <property type="entry name" value="Ribosomal_uL15"/>
</dbReference>
<dbReference type="SUPFAM" id="SSF52080">
    <property type="entry name" value="Ribosomal proteins L15p and L18e"/>
    <property type="match status" value="1"/>
</dbReference>
<dbReference type="PROSITE" id="PS00475">
    <property type="entry name" value="RIBOSOMAL_L15"/>
    <property type="match status" value="1"/>
</dbReference>
<dbReference type="AlphaFoldDB" id="A0A2H0CU77"/>
<gene>
    <name evidence="4" type="primary">rplO</name>
    <name evidence="8" type="ORF">COW88_02460</name>
</gene>
<feature type="compositionally biased region" description="Basic residues" evidence="6">
    <location>
        <begin position="24"/>
        <end position="56"/>
    </location>
</feature>
<evidence type="ECO:0000256" key="5">
    <source>
        <dbReference type="RuleBase" id="RU003888"/>
    </source>
</evidence>
<evidence type="ECO:0000259" key="7">
    <source>
        <dbReference type="Pfam" id="PF00828"/>
    </source>
</evidence>
<keyword evidence="4" id="KW-0699">rRNA-binding</keyword>
<dbReference type="EMBL" id="PCTL01000025">
    <property type="protein sequence ID" value="PIP73301.1"/>
    <property type="molecule type" value="Genomic_DNA"/>
</dbReference>
<dbReference type="InterPro" id="IPR005749">
    <property type="entry name" value="Ribosomal_uL15_bac-type"/>
</dbReference>
<keyword evidence="2 4" id="KW-0689">Ribosomal protein</keyword>
<dbReference type="GO" id="GO:0022625">
    <property type="term" value="C:cytosolic large ribosomal subunit"/>
    <property type="evidence" value="ECO:0007669"/>
    <property type="project" value="TreeGrafter"/>
</dbReference>
<evidence type="ECO:0000256" key="2">
    <source>
        <dbReference type="ARBA" id="ARBA00022980"/>
    </source>
</evidence>
<dbReference type="InterPro" id="IPR001196">
    <property type="entry name" value="Ribosomal_uL15_CS"/>
</dbReference>
<dbReference type="Pfam" id="PF00828">
    <property type="entry name" value="Ribosomal_L27A"/>
    <property type="match status" value="1"/>
</dbReference>
<comment type="caution">
    <text evidence="8">The sequence shown here is derived from an EMBL/GenBank/DDBJ whole genome shotgun (WGS) entry which is preliminary data.</text>
</comment>
<organism evidence="8 9">
    <name type="scientific">Candidatus Lloydbacteria bacterium CG22_combo_CG10-13_8_21_14_all_47_15</name>
    <dbReference type="NCBI Taxonomy" id="1974635"/>
    <lineage>
        <taxon>Bacteria</taxon>
        <taxon>Candidatus Lloydiibacteriota</taxon>
    </lineage>
</organism>
<evidence type="ECO:0000313" key="9">
    <source>
        <dbReference type="Proteomes" id="UP000230638"/>
    </source>
</evidence>
<feature type="region of interest" description="Disordered" evidence="6">
    <location>
        <begin position="23"/>
        <end position="56"/>
    </location>
</feature>
<dbReference type="PANTHER" id="PTHR12934">
    <property type="entry name" value="50S RIBOSOMAL PROTEIN L15"/>
    <property type="match status" value="1"/>
</dbReference>
<reference evidence="8 9" key="1">
    <citation type="submission" date="2017-09" db="EMBL/GenBank/DDBJ databases">
        <title>Depth-based differentiation of microbial function through sediment-hosted aquifers and enrichment of novel symbionts in the deep terrestrial subsurface.</title>
        <authorList>
            <person name="Probst A.J."/>
            <person name="Ladd B."/>
            <person name="Jarett J.K."/>
            <person name="Geller-Mcgrath D.E."/>
            <person name="Sieber C.M."/>
            <person name="Emerson J.B."/>
            <person name="Anantharaman K."/>
            <person name="Thomas B.C."/>
            <person name="Malmstrom R."/>
            <person name="Stieglmeier M."/>
            <person name="Klingl A."/>
            <person name="Woyke T."/>
            <person name="Ryan C.M."/>
            <person name="Banfield J.F."/>
        </authorList>
    </citation>
    <scope>NUCLEOTIDE SEQUENCE [LARGE SCALE GENOMIC DNA]</scope>
    <source>
        <strain evidence="8">CG22_combo_CG10-13_8_21_14_all_47_15</strain>
    </source>
</reference>
<feature type="domain" description="Large ribosomal subunit protein uL15/eL18" evidence="7">
    <location>
        <begin position="91"/>
        <end position="163"/>
    </location>
</feature>
<sequence length="163" mass="17515">MPARQPPRGVNILHMQIHNVTRTHANKKARQVGRGGRRGKTSGRGTKGQKARAGRKLRPEFRDIIKKLPKRRGYGKHRATAVHSGREIVIPVNVGALENAFESGASITPKTLLKKGLITARAGKIPSVKILAGGDIAKKFSLSGVLASRAAREKIEKAGGVIV</sequence>
<evidence type="ECO:0000256" key="6">
    <source>
        <dbReference type="SAM" id="MobiDB-lite"/>
    </source>
</evidence>
<proteinExistence type="inferred from homology"/>
<dbReference type="InterPro" id="IPR036227">
    <property type="entry name" value="Ribosomal_uL15/eL18_sf"/>
</dbReference>
<evidence type="ECO:0000313" key="8">
    <source>
        <dbReference type="EMBL" id="PIP73301.1"/>
    </source>
</evidence>
<evidence type="ECO:0000256" key="3">
    <source>
        <dbReference type="ARBA" id="ARBA00023274"/>
    </source>
</evidence>
<protein>
    <recommendedName>
        <fullName evidence="4">Large ribosomal subunit protein uL15</fullName>
    </recommendedName>
</protein>